<feature type="region of interest" description="Disordered" evidence="4">
    <location>
        <begin position="1"/>
        <end position="26"/>
    </location>
</feature>
<dbReference type="OrthoDB" id="444809at2759"/>
<evidence type="ECO:0000313" key="8">
    <source>
        <dbReference type="Proteomes" id="UP000660262"/>
    </source>
</evidence>
<dbReference type="GO" id="GO:0005730">
    <property type="term" value="C:nucleolus"/>
    <property type="evidence" value="ECO:0007669"/>
    <property type="project" value="TreeGrafter"/>
</dbReference>
<evidence type="ECO:0000256" key="1">
    <source>
        <dbReference type="ARBA" id="ARBA00004123"/>
    </source>
</evidence>
<reference evidence="7" key="1">
    <citation type="submission" date="2020-10" db="EMBL/GenBank/DDBJ databases">
        <title>Unveiling of a novel bifunctional photoreceptor, Dualchrome1, isolated from a cosmopolitan green alga.</title>
        <authorList>
            <person name="Suzuki S."/>
            <person name="Kawachi M."/>
        </authorList>
    </citation>
    <scope>NUCLEOTIDE SEQUENCE</scope>
    <source>
        <strain evidence="7">NIES 2893</strain>
    </source>
</reference>
<dbReference type="PANTHER" id="PTHR14369:SF0">
    <property type="entry name" value="SURFEIT LOCUS PROTEIN 6"/>
    <property type="match status" value="1"/>
</dbReference>
<dbReference type="InterPro" id="IPR007019">
    <property type="entry name" value="SURF6"/>
</dbReference>
<organism evidence="7 8">
    <name type="scientific">Pycnococcus provasolii</name>
    <dbReference type="NCBI Taxonomy" id="41880"/>
    <lineage>
        <taxon>Eukaryota</taxon>
        <taxon>Viridiplantae</taxon>
        <taxon>Chlorophyta</taxon>
        <taxon>Pseudoscourfieldiophyceae</taxon>
        <taxon>Pseudoscourfieldiales</taxon>
        <taxon>Pycnococcaceae</taxon>
        <taxon>Pycnococcus</taxon>
    </lineage>
</organism>
<feature type="domain" description="Ribosomal RNA-processing protein 14 N-terminal" evidence="6">
    <location>
        <begin position="83"/>
        <end position="143"/>
    </location>
</feature>
<feature type="compositionally biased region" description="Polar residues" evidence="4">
    <location>
        <begin position="16"/>
        <end position="26"/>
    </location>
</feature>
<proteinExistence type="inferred from homology"/>
<comment type="caution">
    <text evidence="7">The sequence shown here is derived from an EMBL/GenBank/DDBJ whole genome shotgun (WGS) entry which is preliminary data.</text>
</comment>
<dbReference type="Pfam" id="PF04935">
    <property type="entry name" value="SURF6"/>
    <property type="match status" value="1"/>
</dbReference>
<evidence type="ECO:0000256" key="3">
    <source>
        <dbReference type="ARBA" id="ARBA00023242"/>
    </source>
</evidence>
<evidence type="ECO:0000313" key="7">
    <source>
        <dbReference type="EMBL" id="GHP08784.1"/>
    </source>
</evidence>
<evidence type="ECO:0008006" key="9">
    <source>
        <dbReference type="Google" id="ProtNLM"/>
    </source>
</evidence>
<name>A0A830HNN9_9CHLO</name>
<dbReference type="Pfam" id="PF15459">
    <property type="entry name" value="RRP14"/>
    <property type="match status" value="1"/>
</dbReference>
<protein>
    <recommendedName>
        <fullName evidence="9">Ribosomal RNA-processing protein 14/surfeit locus protein 6 C-terminal domain-containing protein</fullName>
    </recommendedName>
</protein>
<feature type="compositionally biased region" description="Basic and acidic residues" evidence="4">
    <location>
        <begin position="262"/>
        <end position="295"/>
    </location>
</feature>
<evidence type="ECO:0000256" key="4">
    <source>
        <dbReference type="SAM" id="MobiDB-lite"/>
    </source>
</evidence>
<evidence type="ECO:0000259" key="5">
    <source>
        <dbReference type="Pfam" id="PF04935"/>
    </source>
</evidence>
<dbReference type="InterPro" id="IPR029190">
    <property type="entry name" value="Rrp14/SURF6_C"/>
</dbReference>
<feature type="compositionally biased region" description="Basic residues" evidence="4">
    <location>
        <begin position="371"/>
        <end position="390"/>
    </location>
</feature>
<dbReference type="GO" id="GO:0042273">
    <property type="term" value="P:ribosomal large subunit biogenesis"/>
    <property type="evidence" value="ECO:0007669"/>
    <property type="project" value="TreeGrafter"/>
</dbReference>
<dbReference type="GO" id="GO:0003723">
    <property type="term" value="F:RNA binding"/>
    <property type="evidence" value="ECO:0007669"/>
    <property type="project" value="TreeGrafter"/>
</dbReference>
<feature type="compositionally biased region" description="Polar residues" evidence="4">
    <location>
        <begin position="150"/>
        <end position="162"/>
    </location>
</feature>
<dbReference type="Proteomes" id="UP000660262">
    <property type="component" value="Unassembled WGS sequence"/>
</dbReference>
<dbReference type="GO" id="GO:0042274">
    <property type="term" value="P:ribosomal small subunit biogenesis"/>
    <property type="evidence" value="ECO:0007669"/>
    <property type="project" value="TreeGrafter"/>
</dbReference>
<comment type="subcellular location">
    <subcellularLocation>
        <location evidence="1">Nucleus</location>
    </subcellularLocation>
</comment>
<keyword evidence="3" id="KW-0539">Nucleus</keyword>
<dbReference type="GO" id="GO:0003677">
    <property type="term" value="F:DNA binding"/>
    <property type="evidence" value="ECO:0007669"/>
    <property type="project" value="TreeGrafter"/>
</dbReference>
<feature type="region of interest" description="Disordered" evidence="4">
    <location>
        <begin position="215"/>
        <end position="417"/>
    </location>
</feature>
<feature type="compositionally biased region" description="Basic and acidic residues" evidence="4">
    <location>
        <begin position="356"/>
        <end position="370"/>
    </location>
</feature>
<gene>
    <name evidence="7" type="ORF">PPROV_000752100</name>
</gene>
<feature type="compositionally biased region" description="Low complexity" evidence="4">
    <location>
        <begin position="227"/>
        <end position="250"/>
    </location>
</feature>
<dbReference type="AlphaFoldDB" id="A0A830HNN9"/>
<evidence type="ECO:0000256" key="2">
    <source>
        <dbReference type="ARBA" id="ARBA00005904"/>
    </source>
</evidence>
<feature type="domain" description="Ribosomal RNA-processing protein 14/surfeit locus protein 6 C-terminal" evidence="5">
    <location>
        <begin position="312"/>
        <end position="384"/>
    </location>
</feature>
<sequence>MPPTRASTRKRTSSSLANNGGASTLISQARDQGETRAIAEKDDDAVVVGVPDTTDAHEHASTRSAAHADVEIIHTSTSSSAWEHANFFDALITMFPPHIYLAESYKDHDAVPVQFMKKHDKLEAKAASKANSKAAKRRKLNPDAARTTLDILQNQNGTTTASEGRADDAPSRAVPSLAASRDELRERLAKRLEEMRSQRKAAEREAQAKDALAFRKQTQQPPKPKSKQPAKQQPGQQNGGATTTAAIPTAEEVDPELQFNRLRVESRASEFVDKAVERKRQRNREEKRSRRRGDGGGDCDGGGDGDGDDGTHDWSTAMRRAAGERVLDDPKALKKALRREEKRKEKARGKWASRVEGQEKRQRDAQEKRQKNLKLRRDAKKSRKIAKRDKKLADRGGPGAAFGANARPGFEGRKTLV</sequence>
<feature type="region of interest" description="Disordered" evidence="4">
    <location>
        <begin position="128"/>
        <end position="182"/>
    </location>
</feature>
<comment type="similarity">
    <text evidence="2">Belongs to the SURF6 family.</text>
</comment>
<dbReference type="InterPro" id="IPR029188">
    <property type="entry name" value="Rrp14_N"/>
</dbReference>
<evidence type="ECO:0000259" key="6">
    <source>
        <dbReference type="Pfam" id="PF15459"/>
    </source>
</evidence>
<dbReference type="PANTHER" id="PTHR14369">
    <property type="entry name" value="SURFEIT LOCUS PROTEIN 6"/>
    <property type="match status" value="1"/>
</dbReference>
<feature type="compositionally biased region" description="Basic and acidic residues" evidence="4">
    <location>
        <begin position="321"/>
        <end position="344"/>
    </location>
</feature>
<keyword evidence="8" id="KW-1185">Reference proteome</keyword>
<dbReference type="EMBL" id="BNJQ01000022">
    <property type="protein sequence ID" value="GHP08784.1"/>
    <property type="molecule type" value="Genomic_DNA"/>
</dbReference>
<accession>A0A830HNN9</accession>